<feature type="signal peptide" evidence="1">
    <location>
        <begin position="1"/>
        <end position="19"/>
    </location>
</feature>
<dbReference type="EMBL" id="MU806455">
    <property type="protein sequence ID" value="KAJ3835032.1"/>
    <property type="molecule type" value="Genomic_DNA"/>
</dbReference>
<evidence type="ECO:0000313" key="3">
    <source>
        <dbReference type="Proteomes" id="UP001163846"/>
    </source>
</evidence>
<feature type="chain" id="PRO_5041310917" evidence="1">
    <location>
        <begin position="20"/>
        <end position="205"/>
    </location>
</feature>
<protein>
    <submittedName>
        <fullName evidence="2">Uncharacterized protein</fullName>
    </submittedName>
</protein>
<keyword evidence="1" id="KW-0732">Signal</keyword>
<evidence type="ECO:0000256" key="1">
    <source>
        <dbReference type="SAM" id="SignalP"/>
    </source>
</evidence>
<keyword evidence="3" id="KW-1185">Reference proteome</keyword>
<accession>A0AA38U9N3</accession>
<proteinExistence type="predicted"/>
<dbReference type="Proteomes" id="UP001163846">
    <property type="component" value="Unassembled WGS sequence"/>
</dbReference>
<reference evidence="2" key="1">
    <citation type="submission" date="2022-08" db="EMBL/GenBank/DDBJ databases">
        <authorList>
            <consortium name="DOE Joint Genome Institute"/>
            <person name="Min B."/>
            <person name="Riley R."/>
            <person name="Sierra-Patev S."/>
            <person name="Naranjo-Ortiz M."/>
            <person name="Looney B."/>
            <person name="Konkel Z."/>
            <person name="Slot J.C."/>
            <person name="Sakamoto Y."/>
            <person name="Steenwyk J.L."/>
            <person name="Rokas A."/>
            <person name="Carro J."/>
            <person name="Camarero S."/>
            <person name="Ferreira P."/>
            <person name="Molpeceres G."/>
            <person name="Ruiz-Duenas F.J."/>
            <person name="Serrano A."/>
            <person name="Henrissat B."/>
            <person name="Drula E."/>
            <person name="Hughes K.W."/>
            <person name="Mata J.L."/>
            <person name="Ishikawa N.K."/>
            <person name="Vargas-Isla R."/>
            <person name="Ushijima S."/>
            <person name="Smith C.A."/>
            <person name="Ahrendt S."/>
            <person name="Andreopoulos W."/>
            <person name="He G."/>
            <person name="Labutti K."/>
            <person name="Lipzen A."/>
            <person name="Ng V."/>
            <person name="Sandor L."/>
            <person name="Barry K."/>
            <person name="Martinez A.T."/>
            <person name="Xiao Y."/>
            <person name="Gibbons J.G."/>
            <person name="Terashima K."/>
            <person name="Hibbett D.S."/>
            <person name="Grigoriev I.V."/>
        </authorList>
    </citation>
    <scope>NUCLEOTIDE SEQUENCE</scope>
    <source>
        <strain evidence="2">TFB9207</strain>
    </source>
</reference>
<dbReference type="AlphaFoldDB" id="A0AA38U9N3"/>
<name>A0AA38U9N3_9AGAR</name>
<sequence length="205" mass="23177">MRFSTAIIALGFSSAAVAAMPLVLVGRGLCINTNTWNTMTRTGPATMEAIQAIRAYSKNNPRSRVSFGFYSPDDPSRTGSVKAVHEEALALVEAWIKQEFGSKHAKRFEFRDSHPYPFYPLKDPIQFYIEMDHLQKVYICAVSMVKKDGLILGIMQFHDLSGETDVYNRILEYYKLIEGEDAQIQLGEMKELRKMEQLESVPGEA</sequence>
<comment type="caution">
    <text evidence="2">The sequence shown here is derived from an EMBL/GenBank/DDBJ whole genome shotgun (WGS) entry which is preliminary data.</text>
</comment>
<organism evidence="2 3">
    <name type="scientific">Lentinula raphanica</name>
    <dbReference type="NCBI Taxonomy" id="153919"/>
    <lineage>
        <taxon>Eukaryota</taxon>
        <taxon>Fungi</taxon>
        <taxon>Dikarya</taxon>
        <taxon>Basidiomycota</taxon>
        <taxon>Agaricomycotina</taxon>
        <taxon>Agaricomycetes</taxon>
        <taxon>Agaricomycetidae</taxon>
        <taxon>Agaricales</taxon>
        <taxon>Marasmiineae</taxon>
        <taxon>Omphalotaceae</taxon>
        <taxon>Lentinula</taxon>
    </lineage>
</organism>
<gene>
    <name evidence="2" type="ORF">F5878DRAFT_727795</name>
</gene>
<evidence type="ECO:0000313" key="2">
    <source>
        <dbReference type="EMBL" id="KAJ3835032.1"/>
    </source>
</evidence>